<dbReference type="InterPro" id="IPR013078">
    <property type="entry name" value="His_Pase_superF_clade-1"/>
</dbReference>
<dbReference type="EMBL" id="JAAGBB010000015">
    <property type="protein sequence ID" value="MBR0665522.1"/>
    <property type="molecule type" value="Genomic_DNA"/>
</dbReference>
<dbReference type="CDD" id="cd07067">
    <property type="entry name" value="HP_PGM_like"/>
    <property type="match status" value="1"/>
</dbReference>
<protein>
    <submittedName>
        <fullName evidence="1">Histidine phosphatase family protein</fullName>
    </submittedName>
</protein>
<dbReference type="SMART" id="SM00855">
    <property type="entry name" value="PGAM"/>
    <property type="match status" value="1"/>
</dbReference>
<dbReference type="Gene3D" id="3.40.50.1240">
    <property type="entry name" value="Phosphoglycerate mutase-like"/>
    <property type="match status" value="1"/>
</dbReference>
<proteinExistence type="predicted"/>
<accession>A0ABS5EYZ0</accession>
<dbReference type="Pfam" id="PF00300">
    <property type="entry name" value="His_Phos_1"/>
    <property type="match status" value="1"/>
</dbReference>
<dbReference type="PANTHER" id="PTHR48100:SF2">
    <property type="entry name" value="CONSERVED PROTEIN"/>
    <property type="match status" value="1"/>
</dbReference>
<dbReference type="InterPro" id="IPR029033">
    <property type="entry name" value="His_PPase_superfam"/>
</dbReference>
<gene>
    <name evidence="1" type="ORF">GXW71_14260</name>
</gene>
<dbReference type="PANTHER" id="PTHR48100">
    <property type="entry name" value="BROAD-SPECIFICITY PHOSPHATASE YOR283W-RELATED"/>
    <property type="match status" value="1"/>
</dbReference>
<reference evidence="2" key="1">
    <citation type="journal article" date="2021" name="Syst. Appl. Microbiol.">
        <title>Roseomonas hellenica sp. nov., isolated from roots of wild-growing Alkanna tinctoria.</title>
        <authorList>
            <person name="Rat A."/>
            <person name="Naranjo H.D."/>
            <person name="Lebbe L."/>
            <person name="Cnockaert M."/>
            <person name="Krigas N."/>
            <person name="Grigoriadou K."/>
            <person name="Maloupa E."/>
            <person name="Willems A."/>
        </authorList>
    </citation>
    <scope>NUCLEOTIDE SEQUENCE [LARGE SCALE GENOMIC DNA]</scope>
    <source>
        <strain evidence="2">LMG 31523</strain>
    </source>
</reference>
<sequence>MTTEVTTILLLRHAAHDALDQVLCGRDSGICLSQSGRRQAQSLAERLAEESLQAIYSSPVERARETAGIIAGRLGLPVAIDDGLTEIDFGDWAGRSFTALRDDPLWARWNAERAVTRAPAGETMAEVQRRVVAAIGRIRDAHPQGRVALVSHGDVIKAALMSCLSMPLDAYTRFEIAPGSMSSVVLWPGGGKVLTMNEVAA</sequence>
<dbReference type="RefSeq" id="WP_211853187.1">
    <property type="nucleotide sequence ID" value="NZ_JAAGBB010000015.1"/>
</dbReference>
<name>A0ABS5EYZ0_9PROT</name>
<dbReference type="InterPro" id="IPR050275">
    <property type="entry name" value="PGM_Phosphatase"/>
</dbReference>
<evidence type="ECO:0000313" key="2">
    <source>
        <dbReference type="Proteomes" id="UP001196870"/>
    </source>
</evidence>
<organism evidence="1 2">
    <name type="scientific">Plastoroseomonas hellenica</name>
    <dbReference type="NCBI Taxonomy" id="2687306"/>
    <lineage>
        <taxon>Bacteria</taxon>
        <taxon>Pseudomonadati</taxon>
        <taxon>Pseudomonadota</taxon>
        <taxon>Alphaproteobacteria</taxon>
        <taxon>Acetobacterales</taxon>
        <taxon>Acetobacteraceae</taxon>
        <taxon>Plastoroseomonas</taxon>
    </lineage>
</organism>
<dbReference type="Proteomes" id="UP001196870">
    <property type="component" value="Unassembled WGS sequence"/>
</dbReference>
<keyword evidence="2" id="KW-1185">Reference proteome</keyword>
<comment type="caution">
    <text evidence="1">The sequence shown here is derived from an EMBL/GenBank/DDBJ whole genome shotgun (WGS) entry which is preliminary data.</text>
</comment>
<dbReference type="SUPFAM" id="SSF53254">
    <property type="entry name" value="Phosphoglycerate mutase-like"/>
    <property type="match status" value="1"/>
</dbReference>
<evidence type="ECO:0000313" key="1">
    <source>
        <dbReference type="EMBL" id="MBR0665522.1"/>
    </source>
</evidence>